<evidence type="ECO:0000256" key="1">
    <source>
        <dbReference type="SAM" id="MobiDB-lite"/>
    </source>
</evidence>
<name>A0ABR1FVD7_AURAN</name>
<dbReference type="EMBL" id="JBBJCI010000223">
    <property type="protein sequence ID" value="KAK7239574.1"/>
    <property type="molecule type" value="Genomic_DNA"/>
</dbReference>
<reference evidence="2 3" key="1">
    <citation type="submission" date="2024-03" db="EMBL/GenBank/DDBJ databases">
        <title>Aureococcus anophagefferens CCMP1851 and Kratosvirus quantuckense: Draft genome of a second virus-susceptible host strain in the model system.</title>
        <authorList>
            <person name="Chase E."/>
            <person name="Truchon A.R."/>
            <person name="Schepens W."/>
            <person name="Wilhelm S.W."/>
        </authorList>
    </citation>
    <scope>NUCLEOTIDE SEQUENCE [LARGE SCALE GENOMIC DNA]</scope>
    <source>
        <strain evidence="2 3">CCMP1851</strain>
    </source>
</reference>
<gene>
    <name evidence="2" type="ORF">SO694_00028118</name>
</gene>
<comment type="caution">
    <text evidence="2">The sequence shown here is derived from an EMBL/GenBank/DDBJ whole genome shotgun (WGS) entry which is preliminary data.</text>
</comment>
<evidence type="ECO:0000313" key="3">
    <source>
        <dbReference type="Proteomes" id="UP001363151"/>
    </source>
</evidence>
<sequence>MASLDENAPAAATMPPAPPAPTTPSALDGERDILDDQLDLLTGSMVGAGELDATAVELAGLLVEKGDDASSLRAHRVLAECGVQLGCWGLGERPKLKNAADLDKPMGAFVLKPSARSKLLDDSVAAPKTRPEPRASSTTSLRGAPPIADDLDPVVPPAASEPKSLADFLKP</sequence>
<accession>A0ABR1FVD7</accession>
<organism evidence="2 3">
    <name type="scientific">Aureococcus anophagefferens</name>
    <name type="common">Harmful bloom alga</name>
    <dbReference type="NCBI Taxonomy" id="44056"/>
    <lineage>
        <taxon>Eukaryota</taxon>
        <taxon>Sar</taxon>
        <taxon>Stramenopiles</taxon>
        <taxon>Ochrophyta</taxon>
        <taxon>Pelagophyceae</taxon>
        <taxon>Pelagomonadales</taxon>
        <taxon>Pelagomonadaceae</taxon>
        <taxon>Aureococcus</taxon>
    </lineage>
</organism>
<dbReference type="Proteomes" id="UP001363151">
    <property type="component" value="Unassembled WGS sequence"/>
</dbReference>
<feature type="region of interest" description="Disordered" evidence="1">
    <location>
        <begin position="120"/>
        <end position="171"/>
    </location>
</feature>
<feature type="region of interest" description="Disordered" evidence="1">
    <location>
        <begin position="1"/>
        <end position="29"/>
    </location>
</feature>
<protein>
    <submittedName>
        <fullName evidence="2">Uncharacterized protein</fullName>
    </submittedName>
</protein>
<keyword evidence="3" id="KW-1185">Reference proteome</keyword>
<evidence type="ECO:0000313" key="2">
    <source>
        <dbReference type="EMBL" id="KAK7239574.1"/>
    </source>
</evidence>
<proteinExistence type="predicted"/>